<dbReference type="InterPro" id="IPR048364">
    <property type="entry name" value="Hikeshi-like_C"/>
</dbReference>
<protein>
    <recommendedName>
        <fullName evidence="6">Hikeshi-like domain-containing protein</fullName>
    </recommendedName>
</protein>
<dbReference type="AlphaFoldDB" id="A0A9D4N0U7"/>
<feature type="domain" description="Hikeshi-like N-terminal" evidence="2">
    <location>
        <begin position="11"/>
        <end position="132"/>
    </location>
</feature>
<reference evidence="4" key="1">
    <citation type="journal article" date="2019" name="bioRxiv">
        <title>The Genome of the Zebra Mussel, Dreissena polymorpha: A Resource for Invasive Species Research.</title>
        <authorList>
            <person name="McCartney M.A."/>
            <person name="Auch B."/>
            <person name="Kono T."/>
            <person name="Mallez S."/>
            <person name="Zhang Y."/>
            <person name="Obille A."/>
            <person name="Becker A."/>
            <person name="Abrahante J.E."/>
            <person name="Garbe J."/>
            <person name="Badalamenti J.P."/>
            <person name="Herman A."/>
            <person name="Mangelson H."/>
            <person name="Liachko I."/>
            <person name="Sullivan S."/>
            <person name="Sone E.D."/>
            <person name="Koren S."/>
            <person name="Silverstein K.A.T."/>
            <person name="Beckman K.B."/>
            <person name="Gohl D.M."/>
        </authorList>
    </citation>
    <scope>NUCLEOTIDE SEQUENCE</scope>
    <source>
        <strain evidence="4">Duluth1</strain>
        <tissue evidence="4">Whole animal</tissue>
    </source>
</reference>
<dbReference type="GO" id="GO:0005634">
    <property type="term" value="C:nucleus"/>
    <property type="evidence" value="ECO:0007669"/>
    <property type="project" value="TreeGrafter"/>
</dbReference>
<organism evidence="4 5">
    <name type="scientific">Dreissena polymorpha</name>
    <name type="common">Zebra mussel</name>
    <name type="synonym">Mytilus polymorpha</name>
    <dbReference type="NCBI Taxonomy" id="45954"/>
    <lineage>
        <taxon>Eukaryota</taxon>
        <taxon>Metazoa</taxon>
        <taxon>Spiralia</taxon>
        <taxon>Lophotrochozoa</taxon>
        <taxon>Mollusca</taxon>
        <taxon>Bivalvia</taxon>
        <taxon>Autobranchia</taxon>
        <taxon>Heteroconchia</taxon>
        <taxon>Euheterodonta</taxon>
        <taxon>Imparidentia</taxon>
        <taxon>Neoheterodontei</taxon>
        <taxon>Myida</taxon>
        <taxon>Dreissenoidea</taxon>
        <taxon>Dreissenidae</taxon>
        <taxon>Dreissena</taxon>
    </lineage>
</organism>
<dbReference type="GO" id="GO:0005829">
    <property type="term" value="C:cytosol"/>
    <property type="evidence" value="ECO:0007669"/>
    <property type="project" value="TreeGrafter"/>
</dbReference>
<dbReference type="GO" id="GO:0030544">
    <property type="term" value="F:Hsp70 protein binding"/>
    <property type="evidence" value="ECO:0007669"/>
    <property type="project" value="TreeGrafter"/>
</dbReference>
<evidence type="ECO:0000313" key="4">
    <source>
        <dbReference type="EMBL" id="KAH3886071.1"/>
    </source>
</evidence>
<feature type="domain" description="Hikeshi-like C-terminal" evidence="3">
    <location>
        <begin position="142"/>
        <end position="200"/>
    </location>
</feature>
<gene>
    <name evidence="4" type="ORF">DPMN_010072</name>
</gene>
<evidence type="ECO:0000256" key="1">
    <source>
        <dbReference type="ARBA" id="ARBA00006623"/>
    </source>
</evidence>
<reference evidence="4" key="2">
    <citation type="submission" date="2020-11" db="EMBL/GenBank/DDBJ databases">
        <authorList>
            <person name="McCartney M.A."/>
            <person name="Auch B."/>
            <person name="Kono T."/>
            <person name="Mallez S."/>
            <person name="Becker A."/>
            <person name="Gohl D.M."/>
            <person name="Silverstein K.A.T."/>
            <person name="Koren S."/>
            <person name="Bechman K.B."/>
            <person name="Herman A."/>
            <person name="Abrahante J.E."/>
            <person name="Garbe J."/>
        </authorList>
    </citation>
    <scope>NUCLEOTIDE SEQUENCE</scope>
    <source>
        <strain evidence="4">Duluth1</strain>
        <tissue evidence="4">Whole animal</tissue>
    </source>
</reference>
<evidence type="ECO:0008006" key="6">
    <source>
        <dbReference type="Google" id="ProtNLM"/>
    </source>
</evidence>
<comment type="similarity">
    <text evidence="1">Belongs to the OPI10 family.</text>
</comment>
<dbReference type="Pfam" id="PF05603">
    <property type="entry name" value="Hikeshi-like_N"/>
    <property type="match status" value="1"/>
</dbReference>
<dbReference type="EMBL" id="JAIWYP010000001">
    <property type="protein sequence ID" value="KAH3886071.1"/>
    <property type="molecule type" value="Genomic_DNA"/>
</dbReference>
<dbReference type="PANTHER" id="PTHR12925">
    <property type="entry name" value="HIKESHI FAMILY MEMBER"/>
    <property type="match status" value="1"/>
</dbReference>
<dbReference type="InterPro" id="IPR031318">
    <property type="entry name" value="OPI10"/>
</dbReference>
<evidence type="ECO:0000259" key="2">
    <source>
        <dbReference type="Pfam" id="PF05603"/>
    </source>
</evidence>
<name>A0A9D4N0U7_DREPO</name>
<keyword evidence="5" id="KW-1185">Reference proteome</keyword>
<dbReference type="GO" id="GO:0006606">
    <property type="term" value="P:protein import into nucleus"/>
    <property type="evidence" value="ECO:0007669"/>
    <property type="project" value="TreeGrafter"/>
</dbReference>
<dbReference type="PANTHER" id="PTHR12925:SF0">
    <property type="entry name" value="PROTEIN HIKESHI"/>
    <property type="match status" value="1"/>
</dbReference>
<sequence>MSANTMFGILVSGRLVQTECQLVSENQVLFNIPEADNINHIVVFMTGQVSFPEGYGGAVYFSWPSSSGQSWMLLGHITNSKPSAIFKITNLKPSDANNSSHPFGDMDAESHLAQIGISLELESQLQQQTPATFANTSRVEPFIEFSQKMCENLFNFASSFSLTQSQMTVNPTEVFVPLSKVSQWFENFKRRLEQNPYFWRS</sequence>
<dbReference type="Proteomes" id="UP000828390">
    <property type="component" value="Unassembled WGS sequence"/>
</dbReference>
<dbReference type="Pfam" id="PF21057">
    <property type="entry name" value="Hikeshi-like_C"/>
    <property type="match status" value="1"/>
</dbReference>
<dbReference type="GO" id="GO:0061608">
    <property type="term" value="F:nuclear import signal receptor activity"/>
    <property type="evidence" value="ECO:0007669"/>
    <property type="project" value="TreeGrafter"/>
</dbReference>
<dbReference type="InterPro" id="IPR008493">
    <property type="entry name" value="Hikeshi-like_N"/>
</dbReference>
<proteinExistence type="inferred from homology"/>
<accession>A0A9D4N0U7</accession>
<evidence type="ECO:0000259" key="3">
    <source>
        <dbReference type="Pfam" id="PF21057"/>
    </source>
</evidence>
<dbReference type="OrthoDB" id="10248398at2759"/>
<evidence type="ECO:0000313" key="5">
    <source>
        <dbReference type="Proteomes" id="UP000828390"/>
    </source>
</evidence>
<comment type="caution">
    <text evidence="4">The sequence shown here is derived from an EMBL/GenBank/DDBJ whole genome shotgun (WGS) entry which is preliminary data.</text>
</comment>